<dbReference type="Proteomes" id="UP001589814">
    <property type="component" value="Unassembled WGS sequence"/>
</dbReference>
<accession>A0ABV6G603</accession>
<dbReference type="RefSeq" id="WP_019951004.1">
    <property type="nucleotide sequence ID" value="NZ_JBHLVX010000051.1"/>
</dbReference>
<name>A0ABV6G603_9GAMM</name>
<protein>
    <submittedName>
        <fullName evidence="1">Uncharacterized protein</fullName>
    </submittedName>
</protein>
<sequence length="103" mass="12008">MDFLQAYNRLQDNQSTSEAEAQRFLDSLDEETQDKVIAAIYLGRYHFDHTKIRSDLDVSRGATDHIPRKDYARIIHEKSGNIELYLNKLEECARNSDFNIDSI</sequence>
<comment type="caution">
    <text evidence="1">The sequence shown here is derived from an EMBL/GenBank/DDBJ whole genome shotgun (WGS) entry which is preliminary data.</text>
</comment>
<dbReference type="EMBL" id="JBHLVX010000051">
    <property type="protein sequence ID" value="MFC0269107.1"/>
    <property type="molecule type" value="Genomic_DNA"/>
</dbReference>
<organism evidence="1 2">
    <name type="scientific">Kushneria aurantia</name>
    <dbReference type="NCBI Taxonomy" id="504092"/>
    <lineage>
        <taxon>Bacteria</taxon>
        <taxon>Pseudomonadati</taxon>
        <taxon>Pseudomonadota</taxon>
        <taxon>Gammaproteobacteria</taxon>
        <taxon>Oceanospirillales</taxon>
        <taxon>Halomonadaceae</taxon>
        <taxon>Kushneria</taxon>
    </lineage>
</organism>
<gene>
    <name evidence="1" type="ORF">ACFFHW_14120</name>
</gene>
<reference evidence="1 2" key="1">
    <citation type="submission" date="2024-09" db="EMBL/GenBank/DDBJ databases">
        <authorList>
            <person name="Sun Q."/>
            <person name="Mori K."/>
        </authorList>
    </citation>
    <scope>NUCLEOTIDE SEQUENCE [LARGE SCALE GENOMIC DNA]</scope>
    <source>
        <strain evidence="1 2">CCM 7415</strain>
    </source>
</reference>
<keyword evidence="2" id="KW-1185">Reference proteome</keyword>
<proteinExistence type="predicted"/>
<evidence type="ECO:0000313" key="2">
    <source>
        <dbReference type="Proteomes" id="UP001589814"/>
    </source>
</evidence>
<evidence type="ECO:0000313" key="1">
    <source>
        <dbReference type="EMBL" id="MFC0269107.1"/>
    </source>
</evidence>